<name>A0A0F5L2J2_9HYPH</name>
<evidence type="ECO:0000313" key="2">
    <source>
        <dbReference type="EMBL" id="KKB76429.1"/>
    </source>
</evidence>
<comment type="caution">
    <text evidence="2">The sequence shown here is derived from an EMBL/GenBank/DDBJ whole genome shotgun (WGS) entry which is preliminary data.</text>
</comment>
<feature type="transmembrane region" description="Helical" evidence="1">
    <location>
        <begin position="20"/>
        <end position="38"/>
    </location>
</feature>
<reference evidence="2 3" key="1">
    <citation type="submission" date="2015-03" db="EMBL/GenBank/DDBJ databases">
        <authorList>
            <person name="Hassan Y.I."/>
            <person name="Lepp D."/>
            <person name="Zhou T."/>
        </authorList>
    </citation>
    <scope>NUCLEOTIDE SEQUENCE [LARGE SCALE GENOMIC DNA]</scope>
    <source>
        <strain evidence="2 3">GH2-10</strain>
    </source>
</reference>
<dbReference type="PATRIC" id="fig|361041.3.peg.2724"/>
<keyword evidence="1" id="KW-0812">Transmembrane</keyword>
<sequence>MTVSTRLGVVASASEILPRALRVIGTALIAGLVVACAARPVGDFGRARPSVLHDDVLPAVGTFMARQREPVSNFNQTDQEREMHDRTWRFLVAAQAKDWMFDTQAEMQRTRISRPKDFTFKTDRYYAWLKREYYQSSRVRYATLERHILADLDTLPTTFASICAVLEVDRNREVALQSLTNLDPNAAADVAARRFENTHHIEWFVRAVNYRHDSYSYALDNLLVETPHEQSIGVDRSLQQLKIWADRASRYDFCSGAVVAYGQGTVTIPSRFQTMVHDTEVVVQK</sequence>
<dbReference type="STRING" id="361041.VW35_16610"/>
<gene>
    <name evidence="2" type="ORF">VW35_16610</name>
</gene>
<evidence type="ECO:0000256" key="1">
    <source>
        <dbReference type="SAM" id="Phobius"/>
    </source>
</evidence>
<accession>A0A0F5L2J2</accession>
<organism evidence="2 3">
    <name type="scientific">Devosia soli</name>
    <dbReference type="NCBI Taxonomy" id="361041"/>
    <lineage>
        <taxon>Bacteria</taxon>
        <taxon>Pseudomonadati</taxon>
        <taxon>Pseudomonadota</taxon>
        <taxon>Alphaproteobacteria</taxon>
        <taxon>Hyphomicrobiales</taxon>
        <taxon>Devosiaceae</taxon>
        <taxon>Devosia</taxon>
    </lineage>
</organism>
<dbReference type="Proteomes" id="UP000033514">
    <property type="component" value="Unassembled WGS sequence"/>
</dbReference>
<keyword evidence="1" id="KW-0472">Membrane</keyword>
<keyword evidence="3" id="KW-1185">Reference proteome</keyword>
<protein>
    <submittedName>
        <fullName evidence="2">Uncharacterized protein</fullName>
    </submittedName>
</protein>
<proteinExistence type="predicted"/>
<evidence type="ECO:0000313" key="3">
    <source>
        <dbReference type="Proteomes" id="UP000033514"/>
    </source>
</evidence>
<keyword evidence="1" id="KW-1133">Transmembrane helix</keyword>
<dbReference type="AlphaFoldDB" id="A0A0F5L2J2"/>
<dbReference type="EMBL" id="LAJG01000042">
    <property type="protein sequence ID" value="KKB76429.1"/>
    <property type="molecule type" value="Genomic_DNA"/>
</dbReference>